<organism evidence="4 5">
    <name type="scientific">Leucobacter alluvii</name>
    <dbReference type="NCBI Taxonomy" id="340321"/>
    <lineage>
        <taxon>Bacteria</taxon>
        <taxon>Bacillati</taxon>
        <taxon>Actinomycetota</taxon>
        <taxon>Actinomycetes</taxon>
        <taxon>Micrococcales</taxon>
        <taxon>Microbacteriaceae</taxon>
        <taxon>Leucobacter</taxon>
    </lineage>
</organism>
<comment type="caution">
    <text evidence="4">The sequence shown here is derived from an EMBL/GenBank/DDBJ whole genome shotgun (WGS) entry which is preliminary data.</text>
</comment>
<dbReference type="InterPro" id="IPR002347">
    <property type="entry name" value="SDR_fam"/>
</dbReference>
<accession>A0ABN3BAQ5</accession>
<dbReference type="PANTHER" id="PTHR44196">
    <property type="entry name" value="DEHYDROGENASE/REDUCTASE SDR FAMILY MEMBER 7B"/>
    <property type="match status" value="1"/>
</dbReference>
<evidence type="ECO:0000313" key="4">
    <source>
        <dbReference type="EMBL" id="GAA2190507.1"/>
    </source>
</evidence>
<dbReference type="PIRSF" id="PIRSF000126">
    <property type="entry name" value="11-beta-HSD1"/>
    <property type="match status" value="1"/>
</dbReference>
<dbReference type="SUPFAM" id="SSF51735">
    <property type="entry name" value="NAD(P)-binding Rossmann-fold domains"/>
    <property type="match status" value="1"/>
</dbReference>
<keyword evidence="2" id="KW-0560">Oxidoreductase</keyword>
<evidence type="ECO:0000256" key="1">
    <source>
        <dbReference type="ARBA" id="ARBA00006484"/>
    </source>
</evidence>
<dbReference type="RefSeq" id="WP_346058677.1">
    <property type="nucleotide sequence ID" value="NZ_BAAAOP010000012.1"/>
</dbReference>
<evidence type="ECO:0000256" key="2">
    <source>
        <dbReference type="ARBA" id="ARBA00023002"/>
    </source>
</evidence>
<evidence type="ECO:0000256" key="3">
    <source>
        <dbReference type="RuleBase" id="RU000363"/>
    </source>
</evidence>
<comment type="similarity">
    <text evidence="1 3">Belongs to the short-chain dehydrogenases/reductases (SDR) family.</text>
</comment>
<dbReference type="InterPro" id="IPR036291">
    <property type="entry name" value="NAD(P)-bd_dom_sf"/>
</dbReference>
<dbReference type="Pfam" id="PF00106">
    <property type="entry name" value="adh_short"/>
    <property type="match status" value="1"/>
</dbReference>
<dbReference type="PRINTS" id="PR00081">
    <property type="entry name" value="GDHRDH"/>
</dbReference>
<name>A0ABN3BAQ5_9MICO</name>
<protein>
    <submittedName>
        <fullName evidence="4">SDR family oxidoreductase</fullName>
    </submittedName>
</protein>
<dbReference type="EMBL" id="BAAAOP010000012">
    <property type="protein sequence ID" value="GAA2190507.1"/>
    <property type="molecule type" value="Genomic_DNA"/>
</dbReference>
<sequence length="257" mass="27929">MPLTALITGASTGLGAEFARQLAAAGVDLVLVARDRERLEILAAELRDRHGIDASALPADLTRAPDLERVAGRLSARDRPVDILVNNAGFGVADGFETSELDDERRLHELLSWVPLHLSHAAVPGMLDRGYGWILNVASVAAFTPTGTYGAAKAAIVSLSRSLNARYRRRGVRVTALCPGLLDTEFHARMGEDHLPRLPRIAWASTARVAQEGLSAVRRGRSILISDWRYRLLAPLIHVLPDRLLERTSTTNDGALN</sequence>
<evidence type="ECO:0000313" key="5">
    <source>
        <dbReference type="Proteomes" id="UP001501084"/>
    </source>
</evidence>
<dbReference type="Proteomes" id="UP001501084">
    <property type="component" value="Unassembled WGS sequence"/>
</dbReference>
<reference evidence="4 5" key="1">
    <citation type="journal article" date="2019" name="Int. J. Syst. Evol. Microbiol.">
        <title>The Global Catalogue of Microorganisms (GCM) 10K type strain sequencing project: providing services to taxonomists for standard genome sequencing and annotation.</title>
        <authorList>
            <consortium name="The Broad Institute Genomics Platform"/>
            <consortium name="The Broad Institute Genome Sequencing Center for Infectious Disease"/>
            <person name="Wu L."/>
            <person name="Ma J."/>
        </authorList>
    </citation>
    <scope>NUCLEOTIDE SEQUENCE [LARGE SCALE GENOMIC DNA]</scope>
    <source>
        <strain evidence="4 5">JCM 14919</strain>
    </source>
</reference>
<keyword evidence="5" id="KW-1185">Reference proteome</keyword>
<dbReference type="PANTHER" id="PTHR44196:SF2">
    <property type="entry name" value="SHORT-CHAIN DEHYDROGENASE-RELATED"/>
    <property type="match status" value="1"/>
</dbReference>
<dbReference type="CDD" id="cd05233">
    <property type="entry name" value="SDR_c"/>
    <property type="match status" value="1"/>
</dbReference>
<dbReference type="PRINTS" id="PR00080">
    <property type="entry name" value="SDRFAMILY"/>
</dbReference>
<gene>
    <name evidence="4" type="ORF">GCM10009786_28120</name>
</gene>
<proteinExistence type="inferred from homology"/>
<dbReference type="Gene3D" id="3.40.50.720">
    <property type="entry name" value="NAD(P)-binding Rossmann-like Domain"/>
    <property type="match status" value="1"/>
</dbReference>